<accession>A0AA38J4Z5</accession>
<evidence type="ECO:0000256" key="1">
    <source>
        <dbReference type="SAM" id="MobiDB-lite"/>
    </source>
</evidence>
<dbReference type="AlphaFoldDB" id="A0AA38J4Z5"/>
<name>A0AA38J4Z5_9CUCU</name>
<protein>
    <submittedName>
        <fullName evidence="2">Uncharacterized protein</fullName>
    </submittedName>
</protein>
<dbReference type="EMBL" id="JALNTZ010000001">
    <property type="protein sequence ID" value="KAJ3665801.1"/>
    <property type="molecule type" value="Genomic_DNA"/>
</dbReference>
<organism evidence="2 3">
    <name type="scientific">Zophobas morio</name>
    <dbReference type="NCBI Taxonomy" id="2755281"/>
    <lineage>
        <taxon>Eukaryota</taxon>
        <taxon>Metazoa</taxon>
        <taxon>Ecdysozoa</taxon>
        <taxon>Arthropoda</taxon>
        <taxon>Hexapoda</taxon>
        <taxon>Insecta</taxon>
        <taxon>Pterygota</taxon>
        <taxon>Neoptera</taxon>
        <taxon>Endopterygota</taxon>
        <taxon>Coleoptera</taxon>
        <taxon>Polyphaga</taxon>
        <taxon>Cucujiformia</taxon>
        <taxon>Tenebrionidae</taxon>
        <taxon>Zophobas</taxon>
    </lineage>
</organism>
<evidence type="ECO:0000313" key="2">
    <source>
        <dbReference type="EMBL" id="KAJ3665801.1"/>
    </source>
</evidence>
<dbReference type="Proteomes" id="UP001168821">
    <property type="component" value="Unassembled WGS sequence"/>
</dbReference>
<feature type="region of interest" description="Disordered" evidence="1">
    <location>
        <begin position="87"/>
        <end position="114"/>
    </location>
</feature>
<evidence type="ECO:0000313" key="3">
    <source>
        <dbReference type="Proteomes" id="UP001168821"/>
    </source>
</evidence>
<proteinExistence type="predicted"/>
<comment type="caution">
    <text evidence="2">The sequence shown here is derived from an EMBL/GenBank/DDBJ whole genome shotgun (WGS) entry which is preliminary data.</text>
</comment>
<sequence>MQGAGCEDIDRGVVQCPSSPANVLESVWGRKGGRAEADSGDNWTLPRVSGHLTRNCSGSSTIPHVSCPQPSLITATRRGATLDVSEIGKHSNNTLNSHITRSRGSATGQPKTNNGDMYSVFSHSNAGCREAVEEKNRWT</sequence>
<keyword evidence="3" id="KW-1185">Reference proteome</keyword>
<gene>
    <name evidence="2" type="ORF">Zmor_001275</name>
</gene>
<reference evidence="2" key="1">
    <citation type="journal article" date="2023" name="G3 (Bethesda)">
        <title>Whole genome assemblies of Zophobas morio and Tenebrio molitor.</title>
        <authorList>
            <person name="Kaur S."/>
            <person name="Stinson S.A."/>
            <person name="diCenzo G.C."/>
        </authorList>
    </citation>
    <scope>NUCLEOTIDE SEQUENCE</scope>
    <source>
        <strain evidence="2">QUZm001</strain>
    </source>
</reference>
<feature type="compositionally biased region" description="Polar residues" evidence="1">
    <location>
        <begin position="90"/>
        <end position="114"/>
    </location>
</feature>